<keyword evidence="3" id="KW-0731">Sigma factor</keyword>
<dbReference type="OrthoDB" id="7872444at2"/>
<dbReference type="Gene3D" id="1.10.10.10">
    <property type="entry name" value="Winged helix-like DNA-binding domain superfamily/Winged helix DNA-binding domain"/>
    <property type="match status" value="1"/>
</dbReference>
<dbReference type="GO" id="GO:0003677">
    <property type="term" value="F:DNA binding"/>
    <property type="evidence" value="ECO:0007669"/>
    <property type="project" value="InterPro"/>
</dbReference>
<dbReference type="RefSeq" id="WP_085799679.1">
    <property type="nucleotide sequence ID" value="NZ_FWXB01000004.1"/>
</dbReference>
<dbReference type="EMBL" id="FWXB01000004">
    <property type="protein sequence ID" value="SMC11720.1"/>
    <property type="molecule type" value="Genomic_DNA"/>
</dbReference>
<accession>A0A1X7BQ67</accession>
<name>A0A1X7BQ67_9RHOB</name>
<reference evidence="7 8" key="1">
    <citation type="submission" date="2017-03" db="EMBL/GenBank/DDBJ databases">
        <authorList>
            <person name="Afonso C.L."/>
            <person name="Miller P.J."/>
            <person name="Scott M.A."/>
            <person name="Spackman E."/>
            <person name="Goraichik I."/>
            <person name="Dimitrov K.M."/>
            <person name="Suarez D.L."/>
            <person name="Swayne D.E."/>
        </authorList>
    </citation>
    <scope>NUCLEOTIDE SEQUENCE [LARGE SCALE GENOMIC DNA]</scope>
    <source>
        <strain evidence="7 8">CECT 7745</strain>
    </source>
</reference>
<dbReference type="Pfam" id="PF04542">
    <property type="entry name" value="Sigma70_r2"/>
    <property type="match status" value="1"/>
</dbReference>
<keyword evidence="2" id="KW-0805">Transcription regulation</keyword>
<feature type="domain" description="RNA polymerase sigma factor 70 region 4 type 2" evidence="6">
    <location>
        <begin position="100"/>
        <end position="151"/>
    </location>
</feature>
<dbReference type="PANTHER" id="PTHR43133:SF25">
    <property type="entry name" value="RNA POLYMERASE SIGMA FACTOR RFAY-RELATED"/>
    <property type="match status" value="1"/>
</dbReference>
<dbReference type="Gene3D" id="1.10.1740.10">
    <property type="match status" value="1"/>
</dbReference>
<dbReference type="InterPro" id="IPR036388">
    <property type="entry name" value="WH-like_DNA-bd_sf"/>
</dbReference>
<evidence type="ECO:0000256" key="4">
    <source>
        <dbReference type="ARBA" id="ARBA00023163"/>
    </source>
</evidence>
<dbReference type="NCBIfam" id="TIGR02937">
    <property type="entry name" value="sigma70-ECF"/>
    <property type="match status" value="1"/>
</dbReference>
<evidence type="ECO:0000256" key="1">
    <source>
        <dbReference type="ARBA" id="ARBA00010641"/>
    </source>
</evidence>
<dbReference type="SUPFAM" id="SSF88946">
    <property type="entry name" value="Sigma2 domain of RNA polymerase sigma factors"/>
    <property type="match status" value="1"/>
</dbReference>
<dbReference type="Proteomes" id="UP000193224">
    <property type="component" value="Unassembled WGS sequence"/>
</dbReference>
<dbReference type="InterPro" id="IPR013324">
    <property type="entry name" value="RNA_pol_sigma_r3/r4-like"/>
</dbReference>
<evidence type="ECO:0000259" key="5">
    <source>
        <dbReference type="Pfam" id="PF04542"/>
    </source>
</evidence>
<organism evidence="7 8">
    <name type="scientific">Roseovarius aestuarii</name>
    <dbReference type="NCBI Taxonomy" id="475083"/>
    <lineage>
        <taxon>Bacteria</taxon>
        <taxon>Pseudomonadati</taxon>
        <taxon>Pseudomonadota</taxon>
        <taxon>Alphaproteobacteria</taxon>
        <taxon>Rhodobacterales</taxon>
        <taxon>Roseobacteraceae</taxon>
        <taxon>Roseovarius</taxon>
    </lineage>
</organism>
<dbReference type="AlphaFoldDB" id="A0A1X7BQ67"/>
<evidence type="ECO:0000256" key="2">
    <source>
        <dbReference type="ARBA" id="ARBA00023015"/>
    </source>
</evidence>
<comment type="similarity">
    <text evidence="1">Belongs to the sigma-70 factor family. ECF subfamily.</text>
</comment>
<dbReference type="GO" id="GO:0006352">
    <property type="term" value="P:DNA-templated transcription initiation"/>
    <property type="evidence" value="ECO:0007669"/>
    <property type="project" value="InterPro"/>
</dbReference>
<dbReference type="InterPro" id="IPR013325">
    <property type="entry name" value="RNA_pol_sigma_r2"/>
</dbReference>
<evidence type="ECO:0000313" key="7">
    <source>
        <dbReference type="EMBL" id="SMC11720.1"/>
    </source>
</evidence>
<dbReference type="InterPro" id="IPR007627">
    <property type="entry name" value="RNA_pol_sigma70_r2"/>
</dbReference>
<dbReference type="GO" id="GO:0016987">
    <property type="term" value="F:sigma factor activity"/>
    <property type="evidence" value="ECO:0007669"/>
    <property type="project" value="UniProtKB-KW"/>
</dbReference>
<dbReference type="PANTHER" id="PTHR43133">
    <property type="entry name" value="RNA POLYMERASE ECF-TYPE SIGMA FACTO"/>
    <property type="match status" value="1"/>
</dbReference>
<evidence type="ECO:0000259" key="6">
    <source>
        <dbReference type="Pfam" id="PF08281"/>
    </source>
</evidence>
<proteinExistence type="inferred from homology"/>
<dbReference type="SUPFAM" id="SSF88659">
    <property type="entry name" value="Sigma3 and sigma4 domains of RNA polymerase sigma factors"/>
    <property type="match status" value="1"/>
</dbReference>
<feature type="domain" description="RNA polymerase sigma-70 region 2" evidence="5">
    <location>
        <begin position="13"/>
        <end position="76"/>
    </location>
</feature>
<gene>
    <name evidence="7" type="primary">sigH_1</name>
    <name evidence="7" type="ORF">ROA7745_01538</name>
</gene>
<evidence type="ECO:0000256" key="3">
    <source>
        <dbReference type="ARBA" id="ARBA00023082"/>
    </source>
</evidence>
<keyword evidence="4" id="KW-0804">Transcription</keyword>
<protein>
    <submittedName>
        <fullName evidence="7">ECF RNA polymerase sigma factor SigH</fullName>
    </submittedName>
</protein>
<dbReference type="InterPro" id="IPR039425">
    <property type="entry name" value="RNA_pol_sigma-70-like"/>
</dbReference>
<keyword evidence="8" id="KW-1185">Reference proteome</keyword>
<evidence type="ECO:0000313" key="8">
    <source>
        <dbReference type="Proteomes" id="UP000193224"/>
    </source>
</evidence>
<sequence length="167" mass="18466">MPDKTDLPEALAALMPQLAGVAFSLTGNRDQAQDLCQDVLLKLWARRQQGHQIDNLRAYAMAALRNQYRQWLRDQTHETELNEADEPTTPDVFGAMLVQDLQAAIAALPDTQARLMRLVASGETSPRALARITGWPLGTVMSRLARARVRLRVKIGIGAKAPMAELL</sequence>
<dbReference type="Pfam" id="PF08281">
    <property type="entry name" value="Sigma70_r4_2"/>
    <property type="match status" value="1"/>
</dbReference>
<dbReference type="InterPro" id="IPR013249">
    <property type="entry name" value="RNA_pol_sigma70_r4_t2"/>
</dbReference>
<dbReference type="InterPro" id="IPR014284">
    <property type="entry name" value="RNA_pol_sigma-70_dom"/>
</dbReference>